<protein>
    <submittedName>
        <fullName evidence="2">Acyl-CoA N-acyltransferase</fullName>
    </submittedName>
</protein>
<dbReference type="Proteomes" id="UP000325780">
    <property type="component" value="Unassembled WGS sequence"/>
</dbReference>
<dbReference type="InterPro" id="IPR000182">
    <property type="entry name" value="GNAT_dom"/>
</dbReference>
<dbReference type="PANTHER" id="PTHR42791">
    <property type="entry name" value="GNAT FAMILY ACETYLTRANSFERASE"/>
    <property type="match status" value="1"/>
</dbReference>
<keyword evidence="3" id="KW-1185">Reference proteome</keyword>
<proteinExistence type="predicted"/>
<name>A0A5N6TX02_ASPAV</name>
<dbReference type="CDD" id="cd04301">
    <property type="entry name" value="NAT_SF"/>
    <property type="match status" value="1"/>
</dbReference>
<dbReference type="EMBL" id="ML742082">
    <property type="protein sequence ID" value="KAE8150916.1"/>
    <property type="molecule type" value="Genomic_DNA"/>
</dbReference>
<dbReference type="InterPro" id="IPR016181">
    <property type="entry name" value="Acyl_CoA_acyltransferase"/>
</dbReference>
<evidence type="ECO:0000259" key="1">
    <source>
        <dbReference type="PROSITE" id="PS51186"/>
    </source>
</evidence>
<keyword evidence="2" id="KW-0012">Acyltransferase</keyword>
<reference evidence="2 3" key="1">
    <citation type="submission" date="2019-04" db="EMBL/GenBank/DDBJ databases">
        <title>Friends and foes A comparative genomics study of 23 Aspergillus species from section Flavi.</title>
        <authorList>
            <consortium name="DOE Joint Genome Institute"/>
            <person name="Kjaerbolling I."/>
            <person name="Vesth T."/>
            <person name="Frisvad J.C."/>
            <person name="Nybo J.L."/>
            <person name="Theobald S."/>
            <person name="Kildgaard S."/>
            <person name="Isbrandt T."/>
            <person name="Kuo A."/>
            <person name="Sato A."/>
            <person name="Lyhne E.K."/>
            <person name="Kogle M.E."/>
            <person name="Wiebenga A."/>
            <person name="Kun R.S."/>
            <person name="Lubbers R.J."/>
            <person name="Makela M.R."/>
            <person name="Barry K."/>
            <person name="Chovatia M."/>
            <person name="Clum A."/>
            <person name="Daum C."/>
            <person name="Haridas S."/>
            <person name="He G."/>
            <person name="LaButti K."/>
            <person name="Lipzen A."/>
            <person name="Mondo S."/>
            <person name="Riley R."/>
            <person name="Salamov A."/>
            <person name="Simmons B.A."/>
            <person name="Magnuson J.K."/>
            <person name="Henrissat B."/>
            <person name="Mortensen U.H."/>
            <person name="Larsen T.O."/>
            <person name="Devries R.P."/>
            <person name="Grigoriev I.V."/>
            <person name="Machida M."/>
            <person name="Baker S.E."/>
            <person name="Andersen M.R."/>
        </authorList>
    </citation>
    <scope>NUCLEOTIDE SEQUENCE [LARGE SCALE GENOMIC DNA]</scope>
    <source>
        <strain evidence="2 3">IBT 18842</strain>
    </source>
</reference>
<feature type="domain" description="N-acetyltransferase" evidence="1">
    <location>
        <begin position="55"/>
        <end position="216"/>
    </location>
</feature>
<dbReference type="PROSITE" id="PS51186">
    <property type="entry name" value="GNAT"/>
    <property type="match status" value="1"/>
</dbReference>
<dbReference type="OrthoDB" id="410198at2759"/>
<dbReference type="InterPro" id="IPR052523">
    <property type="entry name" value="Trichothecene_AcTrans"/>
</dbReference>
<dbReference type="PANTHER" id="PTHR42791:SF2">
    <property type="entry name" value="N-ACETYLTRANSFERASE DOMAIN-CONTAINING PROTEIN"/>
    <property type="match status" value="1"/>
</dbReference>
<accession>A0A5N6TX02</accession>
<dbReference type="GO" id="GO:0016747">
    <property type="term" value="F:acyltransferase activity, transferring groups other than amino-acyl groups"/>
    <property type="evidence" value="ECO:0007669"/>
    <property type="project" value="InterPro"/>
</dbReference>
<evidence type="ECO:0000313" key="3">
    <source>
        <dbReference type="Proteomes" id="UP000325780"/>
    </source>
</evidence>
<keyword evidence="2" id="KW-0808">Transferase</keyword>
<dbReference type="SUPFAM" id="SSF55729">
    <property type="entry name" value="Acyl-CoA N-acyltransferases (Nat)"/>
    <property type="match status" value="1"/>
</dbReference>
<dbReference type="Pfam" id="PF00583">
    <property type="entry name" value="Acetyltransf_1"/>
    <property type="match status" value="1"/>
</dbReference>
<organism evidence="2 3">
    <name type="scientific">Aspergillus avenaceus</name>
    <dbReference type="NCBI Taxonomy" id="36643"/>
    <lineage>
        <taxon>Eukaryota</taxon>
        <taxon>Fungi</taxon>
        <taxon>Dikarya</taxon>
        <taxon>Ascomycota</taxon>
        <taxon>Pezizomycotina</taxon>
        <taxon>Eurotiomycetes</taxon>
        <taxon>Eurotiomycetidae</taxon>
        <taxon>Eurotiales</taxon>
        <taxon>Aspergillaceae</taxon>
        <taxon>Aspergillus</taxon>
        <taxon>Aspergillus subgen. Circumdati</taxon>
    </lineage>
</organism>
<dbReference type="Gene3D" id="3.40.630.30">
    <property type="match status" value="1"/>
</dbReference>
<dbReference type="AlphaFoldDB" id="A0A5N6TX02"/>
<evidence type="ECO:0000313" key="2">
    <source>
        <dbReference type="EMBL" id="KAE8150916.1"/>
    </source>
</evidence>
<sequence>MTNSIVIHRATESEAVALGRINILSFQHHQSWANLAPDMEPIACFPMMHVRTLQLMIRPDTHIFSAVDTSDDQVVGYGRWVIPGEESSIVELSAEGQALVADGEKVKPEGMRWDIFVAFLNKLKGRREVYTTEHDMVLDLLATRPGHGGKGVGTTLLQWGIEYADAHNRRIYLEATVDGCPLYLKHGWRKLEEVVIDYGEFGGKGQQAFTLMMRDPHSSSAS</sequence>
<gene>
    <name evidence="2" type="ORF">BDV25DRAFT_153530</name>
</gene>